<name>A0A316GIL7_9RHOB</name>
<evidence type="ECO:0000313" key="2">
    <source>
        <dbReference type="EMBL" id="PWK60455.1"/>
    </source>
</evidence>
<organism evidence="2 3">
    <name type="scientific">Roseicyclus mahoneyensis</name>
    <dbReference type="NCBI Taxonomy" id="164332"/>
    <lineage>
        <taxon>Bacteria</taxon>
        <taxon>Pseudomonadati</taxon>
        <taxon>Pseudomonadota</taxon>
        <taxon>Alphaproteobacteria</taxon>
        <taxon>Rhodobacterales</taxon>
        <taxon>Roseobacteraceae</taxon>
        <taxon>Roseicyclus</taxon>
    </lineage>
</organism>
<comment type="caution">
    <text evidence="2">The sequence shown here is derived from an EMBL/GenBank/DDBJ whole genome shotgun (WGS) entry which is preliminary data.</text>
</comment>
<feature type="region of interest" description="Disordered" evidence="1">
    <location>
        <begin position="1"/>
        <end position="109"/>
    </location>
</feature>
<dbReference type="Proteomes" id="UP000245708">
    <property type="component" value="Unassembled WGS sequence"/>
</dbReference>
<gene>
    <name evidence="2" type="ORF">C7455_10491</name>
</gene>
<keyword evidence="3" id="KW-1185">Reference proteome</keyword>
<evidence type="ECO:0000313" key="3">
    <source>
        <dbReference type="Proteomes" id="UP000245708"/>
    </source>
</evidence>
<dbReference type="RefSeq" id="WP_146199972.1">
    <property type="nucleotide sequence ID" value="NZ_QGGW01000004.1"/>
</dbReference>
<reference evidence="2 3" key="1">
    <citation type="submission" date="2018-05" db="EMBL/GenBank/DDBJ databases">
        <title>Genomic Encyclopedia of Type Strains, Phase IV (KMG-IV): sequencing the most valuable type-strain genomes for metagenomic binning, comparative biology and taxonomic classification.</title>
        <authorList>
            <person name="Goeker M."/>
        </authorList>
    </citation>
    <scope>NUCLEOTIDE SEQUENCE [LARGE SCALE GENOMIC DNA]</scope>
    <source>
        <strain evidence="2 3">DSM 16097</strain>
    </source>
</reference>
<proteinExistence type="predicted"/>
<dbReference type="AlphaFoldDB" id="A0A316GIL7"/>
<evidence type="ECO:0000256" key="1">
    <source>
        <dbReference type="SAM" id="MobiDB-lite"/>
    </source>
</evidence>
<protein>
    <submittedName>
        <fullName evidence="2">Uncharacterized protein</fullName>
    </submittedName>
</protein>
<sequence length="109" mass="11429">MTSLLAASPGAISLLPNDRLQTSHGRGPVRTELGQQAVTAPVSGHDLRHDPLPPTLPAPIKGLGIPPLNTRQVGDFDKLDDPEPPVGISLSDLLSDLEPPAPVGVDLRR</sequence>
<dbReference type="EMBL" id="QGGW01000004">
    <property type="protein sequence ID" value="PWK60455.1"/>
    <property type="molecule type" value="Genomic_DNA"/>
</dbReference>
<accession>A0A316GIL7</accession>